<keyword evidence="8 12" id="KW-0798">TonB box</keyword>
<evidence type="ECO:0000259" key="15">
    <source>
        <dbReference type="Pfam" id="PF07715"/>
    </source>
</evidence>
<dbReference type="PROSITE" id="PS52016">
    <property type="entry name" value="TONB_DEPENDENT_REC_3"/>
    <property type="match status" value="1"/>
</dbReference>
<keyword evidence="5 11" id="KW-0812">Transmembrane</keyword>
<keyword evidence="16" id="KW-0675">Receptor</keyword>
<keyword evidence="4" id="KW-0410">Iron transport</keyword>
<comment type="subcellular location">
    <subcellularLocation>
        <location evidence="1 11">Cell outer membrane</location>
        <topology evidence="1 11">Multi-pass membrane protein</topology>
    </subcellularLocation>
</comment>
<dbReference type="SUPFAM" id="SSF56935">
    <property type="entry name" value="Porins"/>
    <property type="match status" value="1"/>
</dbReference>
<comment type="similarity">
    <text evidence="11 12">Belongs to the TonB-dependent receptor family.</text>
</comment>
<evidence type="ECO:0000256" key="4">
    <source>
        <dbReference type="ARBA" id="ARBA00022496"/>
    </source>
</evidence>
<dbReference type="InterPro" id="IPR012910">
    <property type="entry name" value="Plug_dom"/>
</dbReference>
<keyword evidence="7" id="KW-0406">Ion transport</keyword>
<keyword evidence="10 11" id="KW-0998">Cell outer membrane</keyword>
<evidence type="ECO:0000256" key="1">
    <source>
        <dbReference type="ARBA" id="ARBA00004571"/>
    </source>
</evidence>
<evidence type="ECO:0000256" key="6">
    <source>
        <dbReference type="ARBA" id="ARBA00023004"/>
    </source>
</evidence>
<evidence type="ECO:0000256" key="12">
    <source>
        <dbReference type="RuleBase" id="RU003357"/>
    </source>
</evidence>
<dbReference type="PANTHER" id="PTHR32552">
    <property type="entry name" value="FERRICHROME IRON RECEPTOR-RELATED"/>
    <property type="match status" value="1"/>
</dbReference>
<evidence type="ECO:0000256" key="2">
    <source>
        <dbReference type="ARBA" id="ARBA00022448"/>
    </source>
</evidence>
<evidence type="ECO:0000313" key="17">
    <source>
        <dbReference type="Proteomes" id="UP000228945"/>
    </source>
</evidence>
<evidence type="ECO:0000256" key="8">
    <source>
        <dbReference type="ARBA" id="ARBA00023077"/>
    </source>
</evidence>
<evidence type="ECO:0000256" key="10">
    <source>
        <dbReference type="ARBA" id="ARBA00023237"/>
    </source>
</evidence>
<dbReference type="GO" id="GO:0009279">
    <property type="term" value="C:cell outer membrane"/>
    <property type="evidence" value="ECO:0007669"/>
    <property type="project" value="UniProtKB-SubCell"/>
</dbReference>
<dbReference type="RefSeq" id="WP_099623408.1">
    <property type="nucleotide sequence ID" value="NZ_CP024201.1"/>
</dbReference>
<evidence type="ECO:0000256" key="3">
    <source>
        <dbReference type="ARBA" id="ARBA00022452"/>
    </source>
</evidence>
<name>A0A2D2B1N8_9CAUL</name>
<dbReference type="Gene3D" id="2.40.170.20">
    <property type="entry name" value="TonB-dependent receptor, beta-barrel domain"/>
    <property type="match status" value="1"/>
</dbReference>
<feature type="domain" description="TonB-dependent receptor-like beta-barrel" evidence="14">
    <location>
        <begin position="338"/>
        <end position="745"/>
    </location>
</feature>
<evidence type="ECO:0000256" key="13">
    <source>
        <dbReference type="SAM" id="SignalP"/>
    </source>
</evidence>
<accession>A0A2D2B1N8</accession>
<proteinExistence type="inferred from homology"/>
<dbReference type="OrthoDB" id="9760333at2"/>
<reference evidence="16 17" key="1">
    <citation type="submission" date="2017-10" db="EMBL/GenBank/DDBJ databases">
        <title>Genome sequence of Caulobacter mirabilis FWC38.</title>
        <authorList>
            <person name="Fiebig A."/>
            <person name="Crosson S."/>
        </authorList>
    </citation>
    <scope>NUCLEOTIDE SEQUENCE [LARGE SCALE GENOMIC DNA]</scope>
    <source>
        <strain evidence="16 17">FWC 38</strain>
    </source>
</reference>
<evidence type="ECO:0000256" key="11">
    <source>
        <dbReference type="PROSITE-ProRule" id="PRU01360"/>
    </source>
</evidence>
<feature type="chain" id="PRO_5013857543" evidence="13">
    <location>
        <begin position="36"/>
        <end position="786"/>
    </location>
</feature>
<dbReference type="EMBL" id="CP024201">
    <property type="protein sequence ID" value="ATQ44160.1"/>
    <property type="molecule type" value="Genomic_DNA"/>
</dbReference>
<organism evidence="16 17">
    <name type="scientific">Caulobacter mirabilis</name>
    <dbReference type="NCBI Taxonomy" id="69666"/>
    <lineage>
        <taxon>Bacteria</taxon>
        <taxon>Pseudomonadati</taxon>
        <taxon>Pseudomonadota</taxon>
        <taxon>Alphaproteobacteria</taxon>
        <taxon>Caulobacterales</taxon>
        <taxon>Caulobacteraceae</taxon>
        <taxon>Caulobacter</taxon>
    </lineage>
</organism>
<dbReference type="InterPro" id="IPR039426">
    <property type="entry name" value="TonB-dep_rcpt-like"/>
</dbReference>
<keyword evidence="17" id="KW-1185">Reference proteome</keyword>
<evidence type="ECO:0000256" key="7">
    <source>
        <dbReference type="ARBA" id="ARBA00023065"/>
    </source>
</evidence>
<dbReference type="Proteomes" id="UP000228945">
    <property type="component" value="Chromosome"/>
</dbReference>
<sequence length="786" mass="86616">MASSRASRAYPLRGLTGTAALLTTTMLTGVGPAWAQGAPPTVEEVVVTAQKRAEDLQDVPISVQAMGGEKLEQLVVSDFNDYAKFLPSVSFQTTAPGFSNVYMRGVASGGDGNHSGPLPSVGVYLDEQPITTIQGALDIHVYDMERVEALAGPQGTLYGASSQAGTLRLIANKPSTAGFAAGYDVTGTAIDHGGLGGSVEGFVNAPLSDRAAVRLVGWYVREGGYVDNVYGERTFPTSGVTINNRDRVKKDYNDVETVGARAALKIDLDDNWTITPTLMGQKEETNGLFAFDPNVGDLKVTHFYPEFSKDQWYQAALTIEGKIGSLDAIYAGAYMKRDVDYSLDYSDYSYFYDTLMGYGAYITDDFGNYINPSQYIQAKDGYTKESHEFRLSSDSEARFRFVAGLFYQKQTHDIQQRYRIDNLAAATEVPGWADTLWLTKQDREDKDYAAFLDMTYDITERLAVTGGIRFFKAENSLRGFFGFGTGYSSTTGVAACFKPAVTANAPCTNLDKATEETGNTHRINVTYKLDPDKLIYATWSTGYRPGGINRRSTLPPYKSDFLTNYEAGWKTSWLQNSLRFNGAIYLEEWEDFQFALLGANGLTEIKNAGQARIFGVEADVVWRASEELTLSGGFAYNDAQLTENYCGFVDANGNPETNCPNPEAPDGTELPVTPKLKANFTVRYAWSIDDLNLYVQGAVVHQTNAWTDLRIEEREIIGRMPGYTLVDLTAGMDRDDWSVGLFLTNAFDERANLHRYAECAEAVCGAQTYIVPTKPRTFGVRFGRKF</sequence>
<evidence type="ECO:0000259" key="14">
    <source>
        <dbReference type="Pfam" id="PF00593"/>
    </source>
</evidence>
<dbReference type="AlphaFoldDB" id="A0A2D2B1N8"/>
<feature type="domain" description="TonB-dependent receptor plug" evidence="15">
    <location>
        <begin position="56"/>
        <end position="166"/>
    </location>
</feature>
<dbReference type="Pfam" id="PF07715">
    <property type="entry name" value="Plug"/>
    <property type="match status" value="1"/>
</dbReference>
<dbReference type="InterPro" id="IPR036942">
    <property type="entry name" value="Beta-barrel_TonB_sf"/>
</dbReference>
<dbReference type="KEGG" id="cmb:CSW64_18090"/>
<keyword evidence="6" id="KW-0408">Iron</keyword>
<keyword evidence="3 11" id="KW-1134">Transmembrane beta strand</keyword>
<evidence type="ECO:0000313" key="16">
    <source>
        <dbReference type="EMBL" id="ATQ44160.1"/>
    </source>
</evidence>
<keyword evidence="13" id="KW-0732">Signal</keyword>
<keyword evidence="9 11" id="KW-0472">Membrane</keyword>
<feature type="signal peptide" evidence="13">
    <location>
        <begin position="1"/>
        <end position="35"/>
    </location>
</feature>
<dbReference type="GO" id="GO:0006826">
    <property type="term" value="P:iron ion transport"/>
    <property type="evidence" value="ECO:0007669"/>
    <property type="project" value="UniProtKB-KW"/>
</dbReference>
<keyword evidence="2 11" id="KW-0813">Transport</keyword>
<evidence type="ECO:0000256" key="9">
    <source>
        <dbReference type="ARBA" id="ARBA00023136"/>
    </source>
</evidence>
<dbReference type="Pfam" id="PF00593">
    <property type="entry name" value="TonB_dep_Rec_b-barrel"/>
    <property type="match status" value="1"/>
</dbReference>
<evidence type="ECO:0000256" key="5">
    <source>
        <dbReference type="ARBA" id="ARBA00022692"/>
    </source>
</evidence>
<dbReference type="PANTHER" id="PTHR32552:SF81">
    <property type="entry name" value="TONB-DEPENDENT OUTER MEMBRANE RECEPTOR"/>
    <property type="match status" value="1"/>
</dbReference>
<dbReference type="InterPro" id="IPR000531">
    <property type="entry name" value="Beta-barrel_TonB"/>
</dbReference>
<gene>
    <name evidence="16" type="ORF">CSW64_18090</name>
</gene>
<protein>
    <submittedName>
        <fullName evidence="16">TonB-dependent receptor</fullName>
    </submittedName>
</protein>